<evidence type="ECO:0000313" key="7">
    <source>
        <dbReference type="EMBL" id="MFC4064527.1"/>
    </source>
</evidence>
<reference evidence="8" key="1">
    <citation type="journal article" date="2019" name="Int. J. Syst. Evol. Microbiol.">
        <title>The Global Catalogue of Microorganisms (GCM) 10K type strain sequencing project: providing services to taxonomists for standard genome sequencing and annotation.</title>
        <authorList>
            <consortium name="The Broad Institute Genomics Platform"/>
            <consortium name="The Broad Institute Genome Sequencing Center for Infectious Disease"/>
            <person name="Wu L."/>
            <person name="Ma J."/>
        </authorList>
    </citation>
    <scope>NUCLEOTIDE SEQUENCE [LARGE SCALE GENOMIC DNA]</scope>
    <source>
        <strain evidence="8">TBRC 5832</strain>
    </source>
</reference>
<evidence type="ECO:0000256" key="4">
    <source>
        <dbReference type="ARBA" id="ARBA00023065"/>
    </source>
</evidence>
<dbReference type="RefSeq" id="WP_378065576.1">
    <property type="nucleotide sequence ID" value="NZ_JBHSBL010000006.1"/>
</dbReference>
<evidence type="ECO:0000259" key="6">
    <source>
        <dbReference type="SMART" id="SM00237"/>
    </source>
</evidence>
<dbReference type="Proteomes" id="UP001595867">
    <property type="component" value="Unassembled WGS sequence"/>
</dbReference>
<protein>
    <submittedName>
        <fullName evidence="7">Beta strand repeat-containing protein</fullName>
    </submittedName>
</protein>
<proteinExistence type="predicted"/>
<accession>A0ABV8INH0</accession>
<gene>
    <name evidence="7" type="ORF">ACFO0C_06270</name>
</gene>
<feature type="domain" description="Calx-beta" evidence="6">
    <location>
        <begin position="620"/>
        <end position="723"/>
    </location>
</feature>
<sequence length="1531" mass="155746">PAVSETDVQAGTESDGGEHGTLTIADADAIPTITLEPVLGAEEGDTLTVVAKPSGKAERDMDYTVVIAGTGDNPATATDDYTATPVPVTILGSTPAGTGVDFLEVDLADDQADEYAETFKVTATNTTYTSADPVEQTYAIADDANDLTPQLVAGGPQTVGESTTTVDVPVSLSWDGLPNTNDATSTQKTITVDWATEDGTAINPGDYATAWDQMTFTPGDPLTQNAQVTIASDTVYEADETFKVKLSAPTPTGDSTIGTAESVITIDDDDDVNKPTYSVTATSVAEGASAEVTVTLTKPAVSDITFDVSVGTVGASAPTAGVDDYDVTDTTITVLKGDSTGTGDIALENDTLYEGTENATVIVKAATGETDVKPGTQTGDVEYGALTIADTDTVPTITLNTVTDGAEGGTIDVIATPDGVAERDMVYALTLAGAGTDPAESADFTDSAATATITGGSPANTPITLRSIPVASDLVDENDETIGVTVHNNTHTTGDVSSTYTIADAANNKSPNVVATTPTAVNENAGTAVVPVALSFTGISGNVATSTEKTIEVDFATVEGTAKEVTDYSPLDDSLTFSPWNTTQYVTVPLIGDDAYELTEQFTVHLDNPTGEAAVTTPDTVVEITDTDPKPTFTITPSRTVTEGQTASYTVTLGSPAADDVTLEASIIDVTTTDGGSGPGKDDYTAPANPITILKGQTTATVSVPVTDDTAYEGQETATVRVSLGTGESEAIGGPADGTLTITDNDAVPTIALTSVEGAEGAPLSVVARPTGVAERAMSYTLTAAGDATAGNDPAEPADWTNNLTTGTVPAGTASNTALDFGSIPLLADTVDEPVETVKVTAHNSTVTTPDVSAFYRITDDPLDKAPSAALGSSSVTEAGGPAQVPVTLTFDSANGATSTERPISITYQVLAGNTTASDRGNPTTANPLVFAPGTTSDVIRIPIVDDVEDESDETFRVKATAVNPSDVTFTADTASVVIIDNDDPVTPTNPGGPSTPGGTPSFSVADVAVSESAANATFTVTLSSAAPGDVDLAVAIKDGTASDAITGPGGDDYDAPSTSLVIAKGARTGQITVPLRPDQVYEGEETAQLTVALAGGETDATGAAKQVNLTITDDDARPTVAVQPVTVAEGENVTVSGTVTGVAQRELTITAPTVTAGGGGGDPLEENEFDYAGDDATVPAGTASGSTVELGTIQFSDDTVDEDTETLSVNFAQSGTATRSQAPTVFKITDDPDDVAPTVTIADADSAESAGTVELEVSLEFTGDTTGTERTVTVPWRTIAGTAKAGEDFTASSGTVTITPPAGSATVSVPLLTDDQKETEQTFSVFLSGAKPSDVTITKPKGIVTIDDDDKAKTPTLSAPGTVTGSGRIAITGRAGAGSTVQLLSAPGTSGGEFKVVLTAVADRDGKFAFNPNFTAGYRLMVKADNLTSAVRTVQLRQDPTITVASNARGAATVTVTGDPARGGQDVRVQQLVGRRWETVATGELNKNGKFTTTERNLRAGNHSFRAVVAATPSLGILAGTSPAKQIRVR</sequence>
<feature type="region of interest" description="Disordered" evidence="5">
    <location>
        <begin position="982"/>
        <end position="1001"/>
    </location>
</feature>
<keyword evidence="2" id="KW-0677">Repeat</keyword>
<keyword evidence="4" id="KW-0406">Ion transport</keyword>
<feature type="compositionally biased region" description="Polar residues" evidence="5">
    <location>
        <begin position="1"/>
        <end position="12"/>
    </location>
</feature>
<keyword evidence="4" id="KW-0813">Transport</keyword>
<dbReference type="Gene3D" id="2.60.40.2030">
    <property type="match status" value="8"/>
</dbReference>
<keyword evidence="1" id="KW-0732">Signal</keyword>
<evidence type="ECO:0000256" key="5">
    <source>
        <dbReference type="SAM" id="MobiDB-lite"/>
    </source>
</evidence>
<evidence type="ECO:0000256" key="1">
    <source>
        <dbReference type="ARBA" id="ARBA00022729"/>
    </source>
</evidence>
<evidence type="ECO:0000256" key="2">
    <source>
        <dbReference type="ARBA" id="ARBA00022737"/>
    </source>
</evidence>
<feature type="domain" description="Calx-beta" evidence="6">
    <location>
        <begin position="501"/>
        <end position="607"/>
    </location>
</feature>
<dbReference type="PANTHER" id="PTHR11878">
    <property type="entry name" value="SODIUM/CALCIUM EXCHANGER"/>
    <property type="match status" value="1"/>
</dbReference>
<keyword evidence="3" id="KW-0106">Calcium</keyword>
<feature type="region of interest" description="Disordered" evidence="5">
    <location>
        <begin position="1"/>
        <end position="24"/>
    </location>
</feature>
<keyword evidence="8" id="KW-1185">Reference proteome</keyword>
<organism evidence="7 8">
    <name type="scientific">Actinoplanes subglobosus</name>
    <dbReference type="NCBI Taxonomy" id="1547892"/>
    <lineage>
        <taxon>Bacteria</taxon>
        <taxon>Bacillati</taxon>
        <taxon>Actinomycetota</taxon>
        <taxon>Actinomycetes</taxon>
        <taxon>Micromonosporales</taxon>
        <taxon>Micromonosporaceae</taxon>
        <taxon>Actinoplanes</taxon>
    </lineage>
</organism>
<feature type="domain" description="Calx-beta" evidence="6">
    <location>
        <begin position="1227"/>
        <end position="1329"/>
    </location>
</feature>
<feature type="compositionally biased region" description="Low complexity" evidence="5">
    <location>
        <begin position="985"/>
        <end position="1001"/>
    </location>
</feature>
<dbReference type="Pfam" id="PF03160">
    <property type="entry name" value="Calx-beta"/>
    <property type="match status" value="7"/>
</dbReference>
<dbReference type="PANTHER" id="PTHR11878:SF65">
    <property type="entry name" value="NA_CA-EXCHANGE PROTEIN, ISOFORM G"/>
    <property type="match status" value="1"/>
</dbReference>
<dbReference type="SMART" id="SM00237">
    <property type="entry name" value="Calx_beta"/>
    <property type="match status" value="5"/>
</dbReference>
<feature type="domain" description="Calx-beta" evidence="6">
    <location>
        <begin position="856"/>
        <end position="961"/>
    </location>
</feature>
<dbReference type="InterPro" id="IPR051171">
    <property type="entry name" value="CaCA"/>
</dbReference>
<evidence type="ECO:0000256" key="3">
    <source>
        <dbReference type="ARBA" id="ARBA00022837"/>
    </source>
</evidence>
<name>A0ABV8INH0_9ACTN</name>
<feature type="non-terminal residue" evidence="7">
    <location>
        <position position="1"/>
    </location>
</feature>
<dbReference type="InterPro" id="IPR038081">
    <property type="entry name" value="CalX-like_sf"/>
</dbReference>
<evidence type="ECO:0000313" key="8">
    <source>
        <dbReference type="Proteomes" id="UP001595867"/>
    </source>
</evidence>
<dbReference type="EMBL" id="JBHSBL010000006">
    <property type="protein sequence ID" value="MFC4064527.1"/>
    <property type="molecule type" value="Genomic_DNA"/>
</dbReference>
<dbReference type="SUPFAM" id="SSF141072">
    <property type="entry name" value="CalX-like"/>
    <property type="match status" value="8"/>
</dbReference>
<feature type="domain" description="Calx-beta" evidence="6">
    <location>
        <begin position="139"/>
        <end position="247"/>
    </location>
</feature>
<dbReference type="InterPro" id="IPR003644">
    <property type="entry name" value="Calx_beta"/>
</dbReference>
<comment type="caution">
    <text evidence="7">The sequence shown here is derived from an EMBL/GenBank/DDBJ whole genome shotgun (WGS) entry which is preliminary data.</text>
</comment>